<dbReference type="Proteomes" id="UP000315440">
    <property type="component" value="Unassembled WGS sequence"/>
</dbReference>
<evidence type="ECO:0000256" key="2">
    <source>
        <dbReference type="SAM" id="SignalP"/>
    </source>
</evidence>
<feature type="domain" description="PRC-barrel" evidence="3">
    <location>
        <begin position="59"/>
        <end position="135"/>
    </location>
</feature>
<dbReference type="PANTHER" id="PTHR36505:SF1">
    <property type="entry name" value="BLR1072 PROTEIN"/>
    <property type="match status" value="1"/>
</dbReference>
<keyword evidence="2" id="KW-0732">Signal</keyword>
<dbReference type="InterPro" id="IPR011033">
    <property type="entry name" value="PRC_barrel-like_sf"/>
</dbReference>
<dbReference type="PANTHER" id="PTHR36505">
    <property type="entry name" value="BLR1072 PROTEIN"/>
    <property type="match status" value="1"/>
</dbReference>
<dbReference type="SUPFAM" id="SSF50346">
    <property type="entry name" value="PRC-barrel domain"/>
    <property type="match status" value="1"/>
</dbReference>
<feature type="compositionally biased region" description="Basic and acidic residues" evidence="1">
    <location>
        <begin position="27"/>
        <end position="51"/>
    </location>
</feature>
<keyword evidence="5" id="KW-1185">Reference proteome</keyword>
<proteinExistence type="predicted"/>
<organism evidence="4 5">
    <name type="scientific">Pseudobythopirellula maris</name>
    <dbReference type="NCBI Taxonomy" id="2527991"/>
    <lineage>
        <taxon>Bacteria</taxon>
        <taxon>Pseudomonadati</taxon>
        <taxon>Planctomycetota</taxon>
        <taxon>Planctomycetia</taxon>
        <taxon>Pirellulales</taxon>
        <taxon>Lacipirellulaceae</taxon>
        <taxon>Pseudobythopirellula</taxon>
    </lineage>
</organism>
<dbReference type="EMBL" id="SJPQ01000001">
    <property type="protein sequence ID" value="TWT90055.1"/>
    <property type="molecule type" value="Genomic_DNA"/>
</dbReference>
<dbReference type="InterPro" id="IPR027275">
    <property type="entry name" value="PRC-brl_dom"/>
</dbReference>
<dbReference type="RefSeq" id="WP_146396383.1">
    <property type="nucleotide sequence ID" value="NZ_SJPQ01000001.1"/>
</dbReference>
<feature type="region of interest" description="Disordered" evidence="1">
    <location>
        <begin position="24"/>
        <end position="51"/>
    </location>
</feature>
<gene>
    <name evidence="4" type="ORF">Mal64_04380</name>
</gene>
<dbReference type="AlphaFoldDB" id="A0A5C5ZSM0"/>
<evidence type="ECO:0000256" key="1">
    <source>
        <dbReference type="SAM" id="MobiDB-lite"/>
    </source>
</evidence>
<feature type="signal peptide" evidence="2">
    <location>
        <begin position="1"/>
        <end position="21"/>
    </location>
</feature>
<sequence precursor="true">MRNTTLMAIVFALGFSPMAMAQQTITQRDRTTPHAQTHRADKPDSSNYDSDRMLPQGLVRASELMNKAVYNNQEDQVATVYDVVLSEKDGKVAYVAISTGGFLGMGDKLFAVPHNAFSHKMMDGEKVCTLDATEETFENNQGFDQDNWPTKATKNWKTNAQNTRPERMNHQQNNHLNNN</sequence>
<dbReference type="Pfam" id="PF05239">
    <property type="entry name" value="PRC"/>
    <property type="match status" value="1"/>
</dbReference>
<reference evidence="4 5" key="1">
    <citation type="submission" date="2019-02" db="EMBL/GenBank/DDBJ databases">
        <title>Deep-cultivation of Planctomycetes and their phenomic and genomic characterization uncovers novel biology.</title>
        <authorList>
            <person name="Wiegand S."/>
            <person name="Jogler M."/>
            <person name="Boedeker C."/>
            <person name="Pinto D."/>
            <person name="Vollmers J."/>
            <person name="Rivas-Marin E."/>
            <person name="Kohn T."/>
            <person name="Peeters S.H."/>
            <person name="Heuer A."/>
            <person name="Rast P."/>
            <person name="Oberbeckmann S."/>
            <person name="Bunk B."/>
            <person name="Jeske O."/>
            <person name="Meyerdierks A."/>
            <person name="Storesund J.E."/>
            <person name="Kallscheuer N."/>
            <person name="Luecker S."/>
            <person name="Lage O.M."/>
            <person name="Pohl T."/>
            <person name="Merkel B.J."/>
            <person name="Hornburger P."/>
            <person name="Mueller R.-W."/>
            <person name="Bruemmer F."/>
            <person name="Labrenz M."/>
            <person name="Spormann A.M."/>
            <person name="Op Den Camp H."/>
            <person name="Overmann J."/>
            <person name="Amann R."/>
            <person name="Jetten M.S.M."/>
            <person name="Mascher T."/>
            <person name="Medema M.H."/>
            <person name="Devos D.P."/>
            <person name="Kaster A.-K."/>
            <person name="Ovreas L."/>
            <person name="Rohde M."/>
            <person name="Galperin M.Y."/>
            <person name="Jogler C."/>
        </authorList>
    </citation>
    <scope>NUCLEOTIDE SEQUENCE [LARGE SCALE GENOMIC DNA]</scope>
    <source>
        <strain evidence="4 5">Mal64</strain>
    </source>
</reference>
<dbReference type="Gene3D" id="2.30.30.240">
    <property type="entry name" value="PRC-barrel domain"/>
    <property type="match status" value="1"/>
</dbReference>
<evidence type="ECO:0000259" key="3">
    <source>
        <dbReference type="Pfam" id="PF05239"/>
    </source>
</evidence>
<comment type="caution">
    <text evidence="4">The sequence shown here is derived from an EMBL/GenBank/DDBJ whole genome shotgun (WGS) entry which is preliminary data.</text>
</comment>
<evidence type="ECO:0000313" key="5">
    <source>
        <dbReference type="Proteomes" id="UP000315440"/>
    </source>
</evidence>
<accession>A0A5C5ZSM0</accession>
<dbReference type="OrthoDB" id="286778at2"/>
<name>A0A5C5ZSM0_9BACT</name>
<evidence type="ECO:0000313" key="4">
    <source>
        <dbReference type="EMBL" id="TWT90055.1"/>
    </source>
</evidence>
<feature type="chain" id="PRO_5022971395" evidence="2">
    <location>
        <begin position="22"/>
        <end position="179"/>
    </location>
</feature>
<protein>
    <submittedName>
        <fullName evidence="4">PRC-barrel domain protein</fullName>
    </submittedName>
</protein>